<dbReference type="HOGENOM" id="CLU_3265862_0_0_10"/>
<feature type="region of interest" description="Disordered" evidence="1">
    <location>
        <begin position="1"/>
        <end position="25"/>
    </location>
</feature>
<dbReference type="STRING" id="742727.HMPREF9447_00996"/>
<organism evidence="2 3">
    <name type="scientific">Bacteroides oleiciplenus YIT 12058</name>
    <dbReference type="NCBI Taxonomy" id="742727"/>
    <lineage>
        <taxon>Bacteria</taxon>
        <taxon>Pseudomonadati</taxon>
        <taxon>Bacteroidota</taxon>
        <taxon>Bacteroidia</taxon>
        <taxon>Bacteroidales</taxon>
        <taxon>Bacteroidaceae</taxon>
        <taxon>Bacteroides</taxon>
    </lineage>
</organism>
<dbReference type="EMBL" id="ADLF01000003">
    <property type="protein sequence ID" value="EKU92010.1"/>
    <property type="molecule type" value="Genomic_DNA"/>
</dbReference>
<keyword evidence="3" id="KW-1185">Reference proteome</keyword>
<protein>
    <submittedName>
        <fullName evidence="2">Uncharacterized protein</fullName>
    </submittedName>
</protein>
<name>K9ES35_9BACE</name>
<sequence length="41" mass="4914">MHTWKSFQKELETNGPDTEELSSRRKVIFPKQINLKKENKP</sequence>
<evidence type="ECO:0000313" key="3">
    <source>
        <dbReference type="Proteomes" id="UP000009872"/>
    </source>
</evidence>
<dbReference type="AlphaFoldDB" id="K9ES35"/>
<evidence type="ECO:0000256" key="1">
    <source>
        <dbReference type="SAM" id="MobiDB-lite"/>
    </source>
</evidence>
<gene>
    <name evidence="2" type="ORF">HMPREF9447_00996</name>
</gene>
<comment type="caution">
    <text evidence="2">The sequence shown here is derived from an EMBL/GenBank/DDBJ whole genome shotgun (WGS) entry which is preliminary data.</text>
</comment>
<dbReference type="PATRIC" id="fig|742727.4.peg.994"/>
<reference evidence="2 3" key="1">
    <citation type="submission" date="2012-09" db="EMBL/GenBank/DDBJ databases">
        <title>The Genome Sequence of Bacteroides oleiciplenus YIT 12058.</title>
        <authorList>
            <consortium name="The Broad Institute Genome Sequencing Platform"/>
            <person name="Earl A."/>
            <person name="Ward D."/>
            <person name="Feldgarden M."/>
            <person name="Gevers D."/>
            <person name="Morotomi M."/>
            <person name="Walker B."/>
            <person name="Young S.K."/>
            <person name="Zeng Q."/>
            <person name="Gargeya S."/>
            <person name="Fitzgerald M."/>
            <person name="Haas B."/>
            <person name="Abouelleil A."/>
            <person name="Alvarado L."/>
            <person name="Arachchi H.M."/>
            <person name="Berlin A.M."/>
            <person name="Chapman S.B."/>
            <person name="Goldberg J."/>
            <person name="Griggs A."/>
            <person name="Gujja S."/>
            <person name="Hansen M."/>
            <person name="Howarth C."/>
            <person name="Imamovic A."/>
            <person name="Larimer J."/>
            <person name="McCowen C."/>
            <person name="Montmayeur A."/>
            <person name="Murphy C."/>
            <person name="Neiman D."/>
            <person name="Pearson M."/>
            <person name="Priest M."/>
            <person name="Roberts A."/>
            <person name="Saif S."/>
            <person name="Shea T."/>
            <person name="Sisk P."/>
            <person name="Sykes S."/>
            <person name="Wortman J."/>
            <person name="Nusbaum C."/>
            <person name="Birren B."/>
        </authorList>
    </citation>
    <scope>NUCLEOTIDE SEQUENCE [LARGE SCALE GENOMIC DNA]</scope>
    <source>
        <strain evidence="2 3">YIT 12058</strain>
    </source>
</reference>
<dbReference type="Proteomes" id="UP000009872">
    <property type="component" value="Unassembled WGS sequence"/>
</dbReference>
<evidence type="ECO:0000313" key="2">
    <source>
        <dbReference type="EMBL" id="EKU92010.1"/>
    </source>
</evidence>
<accession>K9ES35</accession>
<proteinExistence type="predicted"/>